<dbReference type="SUPFAM" id="SSF53720">
    <property type="entry name" value="ALDH-like"/>
    <property type="match status" value="1"/>
</dbReference>
<proteinExistence type="predicted"/>
<dbReference type="RefSeq" id="WP_376832195.1">
    <property type="nucleotide sequence ID" value="NZ_JBHLWR010000006.1"/>
</dbReference>
<reference evidence="6" key="1">
    <citation type="journal article" date="2019" name="Int. J. Syst. Evol. Microbiol.">
        <title>The Global Catalogue of Microorganisms (GCM) 10K type strain sequencing project: providing services to taxonomists for standard genome sequencing and annotation.</title>
        <authorList>
            <consortium name="The Broad Institute Genomics Platform"/>
            <consortium name="The Broad Institute Genome Sequencing Center for Infectious Disease"/>
            <person name="Wu L."/>
            <person name="Ma J."/>
        </authorList>
    </citation>
    <scope>NUCLEOTIDE SEQUENCE [LARGE SCALE GENOMIC DNA]</scope>
    <source>
        <strain evidence="6">CCM 7941</strain>
    </source>
</reference>
<accession>A0ABV7LAY5</accession>
<feature type="domain" description="Aldehyde dehydrogenase" evidence="4">
    <location>
        <begin position="15"/>
        <end position="478"/>
    </location>
</feature>
<evidence type="ECO:0000256" key="1">
    <source>
        <dbReference type="ARBA" id="ARBA00013048"/>
    </source>
</evidence>
<evidence type="ECO:0000259" key="4">
    <source>
        <dbReference type="Pfam" id="PF00171"/>
    </source>
</evidence>
<dbReference type="Gene3D" id="3.40.605.10">
    <property type="entry name" value="Aldehyde Dehydrogenase, Chain A, domain 1"/>
    <property type="match status" value="1"/>
</dbReference>
<keyword evidence="6" id="KW-1185">Reference proteome</keyword>
<dbReference type="Pfam" id="PF00171">
    <property type="entry name" value="Aldedh"/>
    <property type="match status" value="1"/>
</dbReference>
<protein>
    <recommendedName>
        <fullName evidence="1">methylmalonate-semialdehyde dehydrogenase (CoA acylating)</fullName>
        <ecNumber evidence="1">1.2.1.27</ecNumber>
    </recommendedName>
</protein>
<dbReference type="InterPro" id="IPR010061">
    <property type="entry name" value="MeMal-semiAld_DH"/>
</dbReference>
<dbReference type="InterPro" id="IPR016161">
    <property type="entry name" value="Ald_DH/histidinol_DH"/>
</dbReference>
<comment type="caution">
    <text evidence="5">The sequence shown here is derived from an EMBL/GenBank/DDBJ whole genome shotgun (WGS) entry which is preliminary data.</text>
</comment>
<dbReference type="InterPro" id="IPR015590">
    <property type="entry name" value="Aldehyde_DH_dom"/>
</dbReference>
<dbReference type="GO" id="GO:0016491">
    <property type="term" value="F:oxidoreductase activity"/>
    <property type="evidence" value="ECO:0007669"/>
    <property type="project" value="UniProtKB-KW"/>
</dbReference>
<organism evidence="5 6">
    <name type="scientific">Camelimonas abortus</name>
    <dbReference type="NCBI Taxonomy" id="1017184"/>
    <lineage>
        <taxon>Bacteria</taxon>
        <taxon>Pseudomonadati</taxon>
        <taxon>Pseudomonadota</taxon>
        <taxon>Alphaproteobacteria</taxon>
        <taxon>Hyphomicrobiales</taxon>
        <taxon>Chelatococcaceae</taxon>
        <taxon>Camelimonas</taxon>
    </lineage>
</organism>
<dbReference type="PROSITE" id="PS00070">
    <property type="entry name" value="ALDEHYDE_DEHYDR_CYS"/>
    <property type="match status" value="1"/>
</dbReference>
<dbReference type="EMBL" id="JBHRUV010000008">
    <property type="protein sequence ID" value="MFC3265020.1"/>
    <property type="molecule type" value="Genomic_DNA"/>
</dbReference>
<evidence type="ECO:0000313" key="5">
    <source>
        <dbReference type="EMBL" id="MFC3265020.1"/>
    </source>
</evidence>
<dbReference type="InterPro" id="IPR016163">
    <property type="entry name" value="Ald_DH_C"/>
</dbReference>
<dbReference type="CDD" id="cd07085">
    <property type="entry name" value="ALDH_F6_MMSDH"/>
    <property type="match status" value="1"/>
</dbReference>
<evidence type="ECO:0000256" key="2">
    <source>
        <dbReference type="ARBA" id="ARBA00023002"/>
    </source>
</evidence>
<sequence>MHTYGHFIGGKHVAGASGRFADVYEPMTGEVKAKVALATKAEVRAAVENARAAQPAWAATNPQRRARVLMKFLELVQAEYDSLAELLAREHGKTIPDARGDIQRGLEVVEFAIGAPHLMKGEYTEGAGPGIDIYSMRQPLGVVAGITPFNFPAMIPMWKFAPAIACGNAFILKPSERDPGVPMRLAELMIEAGLPEGVLNVVNGDREAVDAILDDPDIRAVGFVGSSAIAEYIYARAAATGKRAQCFGGAKNHAVIMPDADLDQTVDALIGAGYGSAGERCMAISVAVPVGEATAERLVEKLIPRVRALRVGPSTDPAADYGPLVTREALERVKAYVQSGVDEGAKLLVDGRDFRLQGYENGFYMGGCLFDHVTTSMKIYREEIFGPVLSVVRAKDYDEALRLPSEHEYGNGVAIFTRDGDAARDFAARVNVGMVGVNVPIPVPLAYYTFGGWKRSGFGDLNQHGPDAIRFYTKTKTVTSRWPSGVKEGAEFVIPTMK</sequence>
<dbReference type="InterPro" id="IPR016162">
    <property type="entry name" value="Ald_DH_N"/>
</dbReference>
<dbReference type="Proteomes" id="UP001595536">
    <property type="component" value="Unassembled WGS sequence"/>
</dbReference>
<gene>
    <name evidence="5" type="ORF">ACFOEX_01420</name>
</gene>
<dbReference type="PANTHER" id="PTHR43866:SF4">
    <property type="entry name" value="MALONATE-SEMIALDEHYDE DEHYDROGENASE"/>
    <property type="match status" value="1"/>
</dbReference>
<dbReference type="EC" id="1.2.1.27" evidence="1"/>
<keyword evidence="2 5" id="KW-0560">Oxidoreductase</keyword>
<dbReference type="PANTHER" id="PTHR43866">
    <property type="entry name" value="MALONATE-SEMIALDEHYDE DEHYDROGENASE"/>
    <property type="match status" value="1"/>
</dbReference>
<evidence type="ECO:0000313" key="6">
    <source>
        <dbReference type="Proteomes" id="UP001595536"/>
    </source>
</evidence>
<evidence type="ECO:0000256" key="3">
    <source>
        <dbReference type="ARBA" id="ARBA00023027"/>
    </source>
</evidence>
<dbReference type="InterPro" id="IPR016160">
    <property type="entry name" value="Ald_DH_CS_CYS"/>
</dbReference>
<name>A0ABV7LAY5_9HYPH</name>
<dbReference type="NCBIfam" id="TIGR01722">
    <property type="entry name" value="MMSDH"/>
    <property type="match status" value="1"/>
</dbReference>
<dbReference type="Gene3D" id="3.40.309.10">
    <property type="entry name" value="Aldehyde Dehydrogenase, Chain A, domain 2"/>
    <property type="match status" value="1"/>
</dbReference>
<keyword evidence="3" id="KW-0520">NAD</keyword>